<evidence type="ECO:0000313" key="4">
    <source>
        <dbReference type="Proteomes" id="UP000006039"/>
    </source>
</evidence>
<dbReference type="EnsemblFungi" id="EJT77697">
    <property type="protein sequence ID" value="EJT77697"/>
    <property type="gene ID" value="GGTG_02801"/>
</dbReference>
<reference evidence="2" key="2">
    <citation type="submission" date="2010-07" db="EMBL/GenBank/DDBJ databases">
        <authorList>
            <consortium name="The Broad Institute Genome Sequencing Platform"/>
            <consortium name="Broad Institute Genome Sequencing Center for Infectious Disease"/>
            <person name="Ma L.-J."/>
            <person name="Dead R."/>
            <person name="Young S."/>
            <person name="Zeng Q."/>
            <person name="Koehrsen M."/>
            <person name="Alvarado L."/>
            <person name="Berlin A."/>
            <person name="Chapman S.B."/>
            <person name="Chen Z."/>
            <person name="Freedman E."/>
            <person name="Gellesch M."/>
            <person name="Goldberg J."/>
            <person name="Griggs A."/>
            <person name="Gujja S."/>
            <person name="Heilman E.R."/>
            <person name="Heiman D."/>
            <person name="Hepburn T."/>
            <person name="Howarth C."/>
            <person name="Jen D."/>
            <person name="Larson L."/>
            <person name="Mehta T."/>
            <person name="Neiman D."/>
            <person name="Pearson M."/>
            <person name="Roberts A."/>
            <person name="Saif S."/>
            <person name="Shea T."/>
            <person name="Shenoy N."/>
            <person name="Sisk P."/>
            <person name="Stolte C."/>
            <person name="Sykes S."/>
            <person name="Walk T."/>
            <person name="White J."/>
            <person name="Yandava C."/>
            <person name="Haas B."/>
            <person name="Nusbaum C."/>
            <person name="Birren B."/>
        </authorList>
    </citation>
    <scope>NUCLEOTIDE SEQUENCE</scope>
    <source>
        <strain evidence="2">R3-111a-1</strain>
    </source>
</reference>
<evidence type="ECO:0000313" key="2">
    <source>
        <dbReference type="EMBL" id="EJT77697.1"/>
    </source>
</evidence>
<dbReference type="AlphaFoldDB" id="J3NNE5"/>
<sequence>MAGNCRPALALALPGGQSADWFSADDDGGQAGTVTEPAVRRCLWPVGKQSMAMTQGSECSEPNKAQWNARDNLAKAAALETNTPSPPLGACKADESYKPTQQKSGP</sequence>
<accession>J3NNE5</accession>
<dbReference type="VEuPathDB" id="FungiDB:GGTG_02801"/>
<protein>
    <submittedName>
        <fullName evidence="2 3">Uncharacterized protein</fullName>
    </submittedName>
</protein>
<evidence type="ECO:0000256" key="1">
    <source>
        <dbReference type="SAM" id="MobiDB-lite"/>
    </source>
</evidence>
<gene>
    <name evidence="3" type="primary">20343259</name>
    <name evidence="2" type="ORF">GGTG_02801</name>
</gene>
<reference evidence="2" key="3">
    <citation type="submission" date="2010-09" db="EMBL/GenBank/DDBJ databases">
        <title>Annotation of Gaeumannomyces graminis var. tritici R3-111a-1.</title>
        <authorList>
            <consortium name="The Broad Institute Genome Sequencing Platform"/>
            <person name="Ma L.-J."/>
            <person name="Dead R."/>
            <person name="Young S.K."/>
            <person name="Zeng Q."/>
            <person name="Gargeya S."/>
            <person name="Fitzgerald M."/>
            <person name="Haas B."/>
            <person name="Abouelleil A."/>
            <person name="Alvarado L."/>
            <person name="Arachchi H.M."/>
            <person name="Berlin A."/>
            <person name="Brown A."/>
            <person name="Chapman S.B."/>
            <person name="Chen Z."/>
            <person name="Dunbar C."/>
            <person name="Freedman E."/>
            <person name="Gearin G."/>
            <person name="Gellesch M."/>
            <person name="Goldberg J."/>
            <person name="Griggs A."/>
            <person name="Gujja S."/>
            <person name="Heiman D."/>
            <person name="Howarth C."/>
            <person name="Larson L."/>
            <person name="Lui A."/>
            <person name="MacDonald P.J.P."/>
            <person name="Mehta T."/>
            <person name="Montmayeur A."/>
            <person name="Murphy C."/>
            <person name="Neiman D."/>
            <person name="Pearson M."/>
            <person name="Priest M."/>
            <person name="Roberts A."/>
            <person name="Saif S."/>
            <person name="Shea T."/>
            <person name="Shenoy N."/>
            <person name="Sisk P."/>
            <person name="Stolte C."/>
            <person name="Sykes S."/>
            <person name="Yandava C."/>
            <person name="Wortman J."/>
            <person name="Nusbaum C."/>
            <person name="Birren B."/>
        </authorList>
    </citation>
    <scope>NUCLEOTIDE SEQUENCE</scope>
    <source>
        <strain evidence="2">R3-111a-1</strain>
    </source>
</reference>
<feature type="region of interest" description="Disordered" evidence="1">
    <location>
        <begin position="80"/>
        <end position="106"/>
    </location>
</feature>
<evidence type="ECO:0000313" key="3">
    <source>
        <dbReference type="EnsemblFungi" id="EJT77697"/>
    </source>
</evidence>
<reference evidence="4" key="1">
    <citation type="submission" date="2010-07" db="EMBL/GenBank/DDBJ databases">
        <title>The genome sequence of Gaeumannomyces graminis var. tritici strain R3-111a-1.</title>
        <authorList>
            <consortium name="The Broad Institute Genome Sequencing Platform"/>
            <person name="Ma L.-J."/>
            <person name="Dead R."/>
            <person name="Young S."/>
            <person name="Zeng Q."/>
            <person name="Koehrsen M."/>
            <person name="Alvarado L."/>
            <person name="Berlin A."/>
            <person name="Chapman S.B."/>
            <person name="Chen Z."/>
            <person name="Freedman E."/>
            <person name="Gellesch M."/>
            <person name="Goldberg J."/>
            <person name="Griggs A."/>
            <person name="Gujja S."/>
            <person name="Heilman E.R."/>
            <person name="Heiman D."/>
            <person name="Hepburn T."/>
            <person name="Howarth C."/>
            <person name="Jen D."/>
            <person name="Larson L."/>
            <person name="Mehta T."/>
            <person name="Neiman D."/>
            <person name="Pearson M."/>
            <person name="Roberts A."/>
            <person name="Saif S."/>
            <person name="Shea T."/>
            <person name="Shenoy N."/>
            <person name="Sisk P."/>
            <person name="Stolte C."/>
            <person name="Sykes S."/>
            <person name="Walk T."/>
            <person name="White J."/>
            <person name="Yandava C."/>
            <person name="Haas B."/>
            <person name="Nusbaum C."/>
            <person name="Birren B."/>
        </authorList>
    </citation>
    <scope>NUCLEOTIDE SEQUENCE [LARGE SCALE GENOMIC DNA]</scope>
    <source>
        <strain evidence="4">R3-111a-1</strain>
    </source>
</reference>
<dbReference type="EMBL" id="GL385396">
    <property type="protein sequence ID" value="EJT77697.1"/>
    <property type="molecule type" value="Genomic_DNA"/>
</dbReference>
<proteinExistence type="predicted"/>
<name>J3NNE5_GAET3</name>
<keyword evidence="4" id="KW-1185">Reference proteome</keyword>
<reference evidence="3" key="4">
    <citation type="journal article" date="2015" name="G3 (Bethesda)">
        <title>Genome sequences of three phytopathogenic species of the Magnaporthaceae family of fungi.</title>
        <authorList>
            <person name="Okagaki L.H."/>
            <person name="Nunes C.C."/>
            <person name="Sailsbery J."/>
            <person name="Clay B."/>
            <person name="Brown D."/>
            <person name="John T."/>
            <person name="Oh Y."/>
            <person name="Young N."/>
            <person name="Fitzgerald M."/>
            <person name="Haas B.J."/>
            <person name="Zeng Q."/>
            <person name="Young S."/>
            <person name="Adiconis X."/>
            <person name="Fan L."/>
            <person name="Levin J.Z."/>
            <person name="Mitchell T.K."/>
            <person name="Okubara P.A."/>
            <person name="Farman M.L."/>
            <person name="Kohn L.M."/>
            <person name="Birren B."/>
            <person name="Ma L.-J."/>
            <person name="Dean R.A."/>
        </authorList>
    </citation>
    <scope>NUCLEOTIDE SEQUENCE</scope>
    <source>
        <strain evidence="3">R3-111a-1</strain>
    </source>
</reference>
<dbReference type="GeneID" id="20343259"/>
<organism evidence="2">
    <name type="scientific">Gaeumannomyces tritici (strain R3-111a-1)</name>
    <name type="common">Wheat and barley take-all root rot fungus</name>
    <name type="synonym">Gaeumannomyces graminis var. tritici</name>
    <dbReference type="NCBI Taxonomy" id="644352"/>
    <lineage>
        <taxon>Eukaryota</taxon>
        <taxon>Fungi</taxon>
        <taxon>Dikarya</taxon>
        <taxon>Ascomycota</taxon>
        <taxon>Pezizomycotina</taxon>
        <taxon>Sordariomycetes</taxon>
        <taxon>Sordariomycetidae</taxon>
        <taxon>Magnaporthales</taxon>
        <taxon>Magnaporthaceae</taxon>
        <taxon>Gaeumannomyces</taxon>
    </lineage>
</organism>
<dbReference type="Proteomes" id="UP000006039">
    <property type="component" value="Unassembled WGS sequence"/>
</dbReference>
<dbReference type="HOGENOM" id="CLU_2223457_0_0_1"/>
<dbReference type="RefSeq" id="XP_009218842.1">
    <property type="nucleotide sequence ID" value="XM_009220578.1"/>
</dbReference>
<reference evidence="3" key="5">
    <citation type="submission" date="2018-04" db="UniProtKB">
        <authorList>
            <consortium name="EnsemblFungi"/>
        </authorList>
    </citation>
    <scope>IDENTIFICATION</scope>
    <source>
        <strain evidence="3">R3-111a-1</strain>
    </source>
</reference>